<dbReference type="AlphaFoldDB" id="A0A4P9WME4"/>
<dbReference type="EC" id="3.2.1.-" evidence="9"/>
<evidence type="ECO:0000313" key="10">
    <source>
        <dbReference type="EMBL" id="RKO93193.1"/>
    </source>
</evidence>
<keyword evidence="2 9" id="KW-0378">Hydrolase</keyword>
<dbReference type="InterPro" id="IPR016288">
    <property type="entry name" value="Beta_cellobiohydrolase"/>
</dbReference>
<dbReference type="GO" id="GO:0004553">
    <property type="term" value="F:hydrolase activity, hydrolyzing O-glycosyl compounds"/>
    <property type="evidence" value="ECO:0007669"/>
    <property type="project" value="InterPro"/>
</dbReference>
<protein>
    <recommendedName>
        <fullName evidence="9">Glucanase</fullName>
        <ecNumber evidence="9">3.2.1.-</ecNumber>
    </recommendedName>
</protein>
<feature type="non-terminal residue" evidence="10">
    <location>
        <position position="205"/>
    </location>
</feature>
<gene>
    <name evidence="10" type="ORF">BDK51DRAFT_44462</name>
</gene>
<dbReference type="OrthoDB" id="2115069at2759"/>
<dbReference type="EMBL" id="KZ994337">
    <property type="protein sequence ID" value="RKO93193.1"/>
    <property type="molecule type" value="Genomic_DNA"/>
</dbReference>
<keyword evidence="4" id="KW-1015">Disulfide bond</keyword>
<dbReference type="GO" id="GO:0030245">
    <property type="term" value="P:cellulose catabolic process"/>
    <property type="evidence" value="ECO:0007669"/>
    <property type="project" value="UniProtKB-KW"/>
</dbReference>
<keyword evidence="7 9" id="KW-0624">Polysaccharide degradation</keyword>
<keyword evidence="5 9" id="KW-0119">Carbohydrate metabolism</keyword>
<dbReference type="SUPFAM" id="SSF51989">
    <property type="entry name" value="Glycosyl hydrolases family 6, cellulases"/>
    <property type="match status" value="1"/>
</dbReference>
<keyword evidence="6 9" id="KW-0326">Glycosidase</keyword>
<reference evidence="11" key="1">
    <citation type="journal article" date="2018" name="Nat. Microbiol.">
        <title>Leveraging single-cell genomics to expand the fungal tree of life.</title>
        <authorList>
            <person name="Ahrendt S.R."/>
            <person name="Quandt C.A."/>
            <person name="Ciobanu D."/>
            <person name="Clum A."/>
            <person name="Salamov A."/>
            <person name="Andreopoulos B."/>
            <person name="Cheng J.F."/>
            <person name="Woyke T."/>
            <person name="Pelin A."/>
            <person name="Henrissat B."/>
            <person name="Reynolds N.K."/>
            <person name="Benny G.L."/>
            <person name="Smith M.E."/>
            <person name="James T.Y."/>
            <person name="Grigoriev I.V."/>
        </authorList>
    </citation>
    <scope>NUCLEOTIDE SEQUENCE [LARGE SCALE GENOMIC DNA]</scope>
</reference>
<evidence type="ECO:0000256" key="4">
    <source>
        <dbReference type="ARBA" id="ARBA00023157"/>
    </source>
</evidence>
<dbReference type="InterPro" id="IPR001524">
    <property type="entry name" value="Glyco_hydro_6_CS"/>
</dbReference>
<evidence type="ECO:0000256" key="6">
    <source>
        <dbReference type="ARBA" id="ARBA00023295"/>
    </source>
</evidence>
<evidence type="ECO:0000313" key="11">
    <source>
        <dbReference type="Proteomes" id="UP000269721"/>
    </source>
</evidence>
<evidence type="ECO:0000256" key="8">
    <source>
        <dbReference type="PROSITE-ProRule" id="PRU10057"/>
    </source>
</evidence>
<evidence type="ECO:0000256" key="5">
    <source>
        <dbReference type="ARBA" id="ARBA00023277"/>
    </source>
</evidence>
<comment type="similarity">
    <text evidence="9">Belongs to the glycosyl hydrolase family 6.</text>
</comment>
<accession>A0A4P9WME4</accession>
<dbReference type="Proteomes" id="UP000269721">
    <property type="component" value="Unassembled WGS sequence"/>
</dbReference>
<evidence type="ECO:0000256" key="1">
    <source>
        <dbReference type="ARBA" id="ARBA00022729"/>
    </source>
</evidence>
<keyword evidence="11" id="KW-1185">Reference proteome</keyword>
<dbReference type="PROSITE" id="PS00656">
    <property type="entry name" value="GLYCOSYL_HYDROL_F6_2"/>
    <property type="match status" value="1"/>
</dbReference>
<dbReference type="PANTHER" id="PTHR34876">
    <property type="match status" value="1"/>
</dbReference>
<proteinExistence type="inferred from homology"/>
<name>A0A4P9WME4_9FUNG</name>
<dbReference type="PANTHER" id="PTHR34876:SF4">
    <property type="entry name" value="1,4-BETA-D-GLUCAN CELLOBIOHYDROLASE C-RELATED"/>
    <property type="match status" value="1"/>
</dbReference>
<evidence type="ECO:0000256" key="9">
    <source>
        <dbReference type="RuleBase" id="RU361186"/>
    </source>
</evidence>
<evidence type="ECO:0000256" key="2">
    <source>
        <dbReference type="ARBA" id="ARBA00022801"/>
    </source>
</evidence>
<organism evidence="10 11">
    <name type="scientific">Blyttiomyces helicus</name>
    <dbReference type="NCBI Taxonomy" id="388810"/>
    <lineage>
        <taxon>Eukaryota</taxon>
        <taxon>Fungi</taxon>
        <taxon>Fungi incertae sedis</taxon>
        <taxon>Chytridiomycota</taxon>
        <taxon>Chytridiomycota incertae sedis</taxon>
        <taxon>Chytridiomycetes</taxon>
        <taxon>Chytridiomycetes incertae sedis</taxon>
        <taxon>Blyttiomyces</taxon>
    </lineage>
</organism>
<keyword evidence="3 9" id="KW-0136">Cellulose degradation</keyword>
<evidence type="ECO:0000256" key="3">
    <source>
        <dbReference type="ARBA" id="ARBA00023001"/>
    </source>
</evidence>
<evidence type="ECO:0000256" key="7">
    <source>
        <dbReference type="ARBA" id="ARBA00023326"/>
    </source>
</evidence>
<dbReference type="PRINTS" id="PR00733">
    <property type="entry name" value="GLHYDRLASE6"/>
</dbReference>
<sequence>MLFTSTIIGALLSCALPSSARPAATAAITSNPYVGAVGYVDPEYVTNVNTSILLDPSITAHAQVVQTVSTAIWIDTIARLPLVASNLQAAAKIATAANPVVIQFVVYDLPGRDCHALASHGEIPVGGINTYKTQYIDVFATNLKGNIGPNVRVVLIIEPDSLPNLATNLATPACAASEEGYYEGVSYALSQLSMRGEWMYIDIGH</sequence>
<dbReference type="Pfam" id="PF01341">
    <property type="entry name" value="Glyco_hydro_6"/>
    <property type="match status" value="1"/>
</dbReference>
<keyword evidence="1 9" id="KW-0732">Signal</keyword>
<dbReference type="InterPro" id="IPR036434">
    <property type="entry name" value="Beta_cellobiohydrolase_sf"/>
</dbReference>
<feature type="active site" description="Proton donor" evidence="8">
    <location>
        <position position="160"/>
    </location>
</feature>
<dbReference type="Gene3D" id="3.20.20.40">
    <property type="entry name" value="1, 4-beta cellobiohydrolase"/>
    <property type="match status" value="1"/>
</dbReference>
<feature type="chain" id="PRO_5021044398" description="Glucanase" evidence="9">
    <location>
        <begin position="21"/>
        <end position="205"/>
    </location>
</feature>
<feature type="signal peptide" evidence="9">
    <location>
        <begin position="1"/>
        <end position="20"/>
    </location>
</feature>